<feature type="compositionally biased region" description="Acidic residues" evidence="1">
    <location>
        <begin position="29"/>
        <end position="38"/>
    </location>
</feature>
<proteinExistence type="predicted"/>
<feature type="compositionally biased region" description="Low complexity" evidence="1">
    <location>
        <begin position="458"/>
        <end position="468"/>
    </location>
</feature>
<dbReference type="OrthoDB" id="8961796at2759"/>
<feature type="region of interest" description="Disordered" evidence="1">
    <location>
        <begin position="19"/>
        <end position="73"/>
    </location>
</feature>
<evidence type="ECO:0000313" key="3">
    <source>
        <dbReference type="Proteomes" id="UP001152622"/>
    </source>
</evidence>
<dbReference type="AlphaFoldDB" id="A0A9Q1G3M9"/>
<dbReference type="PANTHER" id="PTHR46894">
    <property type="entry name" value="TSC22 DOMAIN FAMILY PROTEIN 2"/>
    <property type="match status" value="1"/>
</dbReference>
<sequence>MSKMPAKKKSCFQITSVTQAQVAASSITDDTESLDDPDESRTEDVSSEIFDVSRADLEPEVCERSSSDETLNNVGGESEAHGVMALHIPQDGQLPAVSGPPNGGFAFRSTAVSGVAHVSPHVLAASAPAGPPPATVSQQSAPVSAGGAANVTIGTSQPPPAAPTVTASSTTTTTASCSSRFRVIKLDHGTGEPFRRGRWTCMEFYDKDSEGSSVISRTVDNVKPTGAFDQNLDRDSGLGATGSLVVAPLCARHPRGLTPQLTLPVWPLLTCTRSIHSSRATASGTSPPTGPSSLLATLAANPWRFPRSRRSRLASSSLPRTSSRRATMACPCRNLPACPPATQSQQFAYPAAHHLPSVSPVSQADYRHPLQQPQLLSATTAAQTLPVASLPMGPPVSQGPSPVMTPATVGAQVLGLLVQPGETVAASLPAGQPPAPAQGLLQQPMAVGGGPPFPPLSRPAASSSSCPRDWPGSSRSPSAPTRQQRLRPLVSRMCLLPRRAPPALL</sequence>
<feature type="compositionally biased region" description="Polar residues" evidence="1">
    <location>
        <begin position="473"/>
        <end position="483"/>
    </location>
</feature>
<dbReference type="InterPro" id="IPR053049">
    <property type="entry name" value="TSC22_domain_protein_2"/>
</dbReference>
<keyword evidence="3" id="KW-1185">Reference proteome</keyword>
<feature type="compositionally biased region" description="Basic and acidic residues" evidence="1">
    <location>
        <begin position="51"/>
        <end position="67"/>
    </location>
</feature>
<feature type="compositionally biased region" description="Polar residues" evidence="1">
    <location>
        <begin position="19"/>
        <end position="28"/>
    </location>
</feature>
<dbReference type="PANTHER" id="PTHR46894:SF1">
    <property type="entry name" value="TSC22 DOMAIN FAMILY PROTEIN 2"/>
    <property type="match status" value="1"/>
</dbReference>
<dbReference type="Proteomes" id="UP001152622">
    <property type="component" value="Chromosome 2"/>
</dbReference>
<reference evidence="2" key="1">
    <citation type="journal article" date="2023" name="Science">
        <title>Genome structures resolve the early diversification of teleost fishes.</title>
        <authorList>
            <person name="Parey E."/>
            <person name="Louis A."/>
            <person name="Montfort J."/>
            <person name="Bouchez O."/>
            <person name="Roques C."/>
            <person name="Iampietro C."/>
            <person name="Lluch J."/>
            <person name="Castinel A."/>
            <person name="Donnadieu C."/>
            <person name="Desvignes T."/>
            <person name="Floi Bucao C."/>
            <person name="Jouanno E."/>
            <person name="Wen M."/>
            <person name="Mejri S."/>
            <person name="Dirks R."/>
            <person name="Jansen H."/>
            <person name="Henkel C."/>
            <person name="Chen W.J."/>
            <person name="Zahm M."/>
            <person name="Cabau C."/>
            <person name="Klopp C."/>
            <person name="Thompson A.W."/>
            <person name="Robinson-Rechavi M."/>
            <person name="Braasch I."/>
            <person name="Lecointre G."/>
            <person name="Bobe J."/>
            <person name="Postlethwait J.H."/>
            <person name="Berthelot C."/>
            <person name="Roest Crollius H."/>
            <person name="Guiguen Y."/>
        </authorList>
    </citation>
    <scope>NUCLEOTIDE SEQUENCE</scope>
    <source>
        <strain evidence="2">WJC10195</strain>
    </source>
</reference>
<accession>A0A9Q1G3M9</accession>
<evidence type="ECO:0008006" key="4">
    <source>
        <dbReference type="Google" id="ProtNLM"/>
    </source>
</evidence>
<protein>
    <recommendedName>
        <fullName evidence="4">TSC22 domain family member 2</fullName>
    </recommendedName>
</protein>
<evidence type="ECO:0000313" key="2">
    <source>
        <dbReference type="EMBL" id="KAJ8374337.1"/>
    </source>
</evidence>
<feature type="region of interest" description="Disordered" evidence="1">
    <location>
        <begin position="306"/>
        <end position="326"/>
    </location>
</feature>
<name>A0A9Q1G3M9_SYNKA</name>
<evidence type="ECO:0000256" key="1">
    <source>
        <dbReference type="SAM" id="MobiDB-lite"/>
    </source>
</evidence>
<organism evidence="2 3">
    <name type="scientific">Synaphobranchus kaupii</name>
    <name type="common">Kaup's arrowtooth eel</name>
    <dbReference type="NCBI Taxonomy" id="118154"/>
    <lineage>
        <taxon>Eukaryota</taxon>
        <taxon>Metazoa</taxon>
        <taxon>Chordata</taxon>
        <taxon>Craniata</taxon>
        <taxon>Vertebrata</taxon>
        <taxon>Euteleostomi</taxon>
        <taxon>Actinopterygii</taxon>
        <taxon>Neopterygii</taxon>
        <taxon>Teleostei</taxon>
        <taxon>Anguilliformes</taxon>
        <taxon>Synaphobranchidae</taxon>
        <taxon>Synaphobranchus</taxon>
    </lineage>
</organism>
<feature type="compositionally biased region" description="Low complexity" evidence="1">
    <location>
        <begin position="313"/>
        <end position="326"/>
    </location>
</feature>
<dbReference type="EMBL" id="JAINUF010000002">
    <property type="protein sequence ID" value="KAJ8374337.1"/>
    <property type="molecule type" value="Genomic_DNA"/>
</dbReference>
<comment type="caution">
    <text evidence="2">The sequence shown here is derived from an EMBL/GenBank/DDBJ whole genome shotgun (WGS) entry which is preliminary data.</text>
</comment>
<feature type="region of interest" description="Disordered" evidence="1">
    <location>
        <begin position="427"/>
        <end position="491"/>
    </location>
</feature>
<gene>
    <name evidence="2" type="ORF">SKAU_G00049170</name>
</gene>